<keyword evidence="1" id="KW-0732">Signal</keyword>
<reference evidence="2 3" key="1">
    <citation type="journal article" date="2006" name="Nature">
        <title>Global trends of whole-genome duplications revealed by the ciliate Paramecium tetraurelia.</title>
        <authorList>
            <consortium name="Genoscope"/>
            <person name="Aury J.-M."/>
            <person name="Jaillon O."/>
            <person name="Duret L."/>
            <person name="Noel B."/>
            <person name="Jubin C."/>
            <person name="Porcel B.M."/>
            <person name="Segurens B."/>
            <person name="Daubin V."/>
            <person name="Anthouard V."/>
            <person name="Aiach N."/>
            <person name="Arnaiz O."/>
            <person name="Billaut A."/>
            <person name="Beisson J."/>
            <person name="Blanc I."/>
            <person name="Bouhouche K."/>
            <person name="Camara F."/>
            <person name="Duharcourt S."/>
            <person name="Guigo R."/>
            <person name="Gogendeau D."/>
            <person name="Katinka M."/>
            <person name="Keller A.-M."/>
            <person name="Kissmehl R."/>
            <person name="Klotz C."/>
            <person name="Koll F."/>
            <person name="Le Moue A."/>
            <person name="Lepere C."/>
            <person name="Malinsky S."/>
            <person name="Nowacki M."/>
            <person name="Nowak J.K."/>
            <person name="Plattner H."/>
            <person name="Poulain J."/>
            <person name="Ruiz F."/>
            <person name="Serrano V."/>
            <person name="Zagulski M."/>
            <person name="Dessen P."/>
            <person name="Betermier M."/>
            <person name="Weissenbach J."/>
            <person name="Scarpelli C."/>
            <person name="Schachter V."/>
            <person name="Sperling L."/>
            <person name="Meyer E."/>
            <person name="Cohen J."/>
            <person name="Wincker P."/>
        </authorList>
    </citation>
    <scope>NUCLEOTIDE SEQUENCE [LARGE SCALE GENOMIC DNA]</scope>
    <source>
        <strain evidence="2 3">Stock d4-2</strain>
    </source>
</reference>
<organism evidence="2 3">
    <name type="scientific">Paramecium tetraurelia</name>
    <dbReference type="NCBI Taxonomy" id="5888"/>
    <lineage>
        <taxon>Eukaryota</taxon>
        <taxon>Sar</taxon>
        <taxon>Alveolata</taxon>
        <taxon>Ciliophora</taxon>
        <taxon>Intramacronucleata</taxon>
        <taxon>Oligohymenophorea</taxon>
        <taxon>Peniculida</taxon>
        <taxon>Parameciidae</taxon>
        <taxon>Paramecium</taxon>
    </lineage>
</organism>
<accession>A0E9E8</accession>
<name>A0E9E8_PARTE</name>
<keyword evidence="3" id="KW-1185">Reference proteome</keyword>
<dbReference type="GeneID" id="5045097"/>
<evidence type="ECO:0000313" key="2">
    <source>
        <dbReference type="EMBL" id="CAK91915.1"/>
    </source>
</evidence>
<dbReference type="OMA" id="LGAFWVD"/>
<feature type="signal peptide" evidence="1">
    <location>
        <begin position="1"/>
        <end position="16"/>
    </location>
</feature>
<dbReference type="OrthoDB" id="294714at2759"/>
<dbReference type="EMBL" id="CT868665">
    <property type="protein sequence ID" value="CAK91915.1"/>
    <property type="molecule type" value="Genomic_DNA"/>
</dbReference>
<feature type="chain" id="PRO_5002624281" description="H-type lectin domain-containing protein" evidence="1">
    <location>
        <begin position="17"/>
        <end position="385"/>
    </location>
</feature>
<dbReference type="HOGENOM" id="CLU_838005_0_0_1"/>
<evidence type="ECO:0000256" key="1">
    <source>
        <dbReference type="SAM" id="SignalP"/>
    </source>
</evidence>
<gene>
    <name evidence="2" type="ORF">GSPATT00024646001</name>
</gene>
<dbReference type="Proteomes" id="UP000000600">
    <property type="component" value="Unassembled WGS sequence"/>
</dbReference>
<dbReference type="AlphaFoldDB" id="A0E9E8"/>
<evidence type="ECO:0000313" key="3">
    <source>
        <dbReference type="Proteomes" id="UP000000600"/>
    </source>
</evidence>
<proteinExistence type="predicted"/>
<dbReference type="RefSeq" id="XP_001459312.1">
    <property type="nucleotide sequence ID" value="XM_001459275.2"/>
</dbReference>
<evidence type="ECO:0008006" key="4">
    <source>
        <dbReference type="Google" id="ProtNLM"/>
    </source>
</evidence>
<dbReference type="InParanoid" id="A0E9E8"/>
<sequence length="385" mass="44147">MILLYILSFIVILSKAQESLAFCDEYIEFDLDYFGKFISNAKLSNSTDAILAEKRVLIIDQELNLLSSVSIPKTQTHDCLWIFKQSSDVFFVGCQKNGEAPYLIAYKSINETHYSQFGNIVYFPNINETVIRVIGVQNTLFTIQSKKVTLFTLVWSASDWSIKTTQNVFDKNYFARTAEINITDLAFEPYSQDNLQYYKLIVVEFKLGAFWVDTLVKNNILSPFRTGLIYMPNEFSSNVQYNSAVIHSTTQNASYISFTLFDNGYADVSIKAVYVTTSTTTITNNYNYKGPWASWGPPIKFGNLQGILRRNTLKQSIFNVYNIVIPVAQNENTLTVTSYDPVDTFTSPPQDYPIYYFNPGYRVVHSIENNKLQSCDLYNYKIQME</sequence>
<dbReference type="KEGG" id="ptm:GSPATT00024646001"/>
<protein>
    <recommendedName>
        <fullName evidence="4">H-type lectin domain-containing protein</fullName>
    </recommendedName>
</protein>